<gene>
    <name evidence="2" type="ORF">PAXINDRAFT_90923</name>
</gene>
<dbReference type="HOGENOM" id="CLU_050405_2_0_1"/>
<dbReference type="InterPro" id="IPR006073">
    <property type="entry name" value="GTP-bd"/>
</dbReference>
<organism evidence="2 3">
    <name type="scientific">Paxillus involutus ATCC 200175</name>
    <dbReference type="NCBI Taxonomy" id="664439"/>
    <lineage>
        <taxon>Eukaryota</taxon>
        <taxon>Fungi</taxon>
        <taxon>Dikarya</taxon>
        <taxon>Basidiomycota</taxon>
        <taxon>Agaricomycotina</taxon>
        <taxon>Agaricomycetes</taxon>
        <taxon>Agaricomycetidae</taxon>
        <taxon>Boletales</taxon>
        <taxon>Paxilineae</taxon>
        <taxon>Paxillaceae</taxon>
        <taxon>Paxillus</taxon>
    </lineage>
</organism>
<evidence type="ECO:0000313" key="3">
    <source>
        <dbReference type="Proteomes" id="UP000053647"/>
    </source>
</evidence>
<dbReference type="InterPro" id="IPR025662">
    <property type="entry name" value="Sigma_54_int_dom_ATP-bd_1"/>
</dbReference>
<dbReference type="EMBL" id="KN820018">
    <property type="protein sequence ID" value="KIJ07106.1"/>
    <property type="molecule type" value="Genomic_DNA"/>
</dbReference>
<dbReference type="AlphaFoldDB" id="A0A0C9TII7"/>
<dbReference type="CDD" id="cd00882">
    <property type="entry name" value="Ras_like_GTPase"/>
    <property type="match status" value="1"/>
</dbReference>
<dbReference type="SUPFAM" id="SSF52540">
    <property type="entry name" value="P-loop containing nucleoside triphosphate hydrolases"/>
    <property type="match status" value="1"/>
</dbReference>
<dbReference type="GO" id="GO:0005525">
    <property type="term" value="F:GTP binding"/>
    <property type="evidence" value="ECO:0007669"/>
    <property type="project" value="InterPro"/>
</dbReference>
<name>A0A0C9TII7_PAXIN</name>
<keyword evidence="3" id="KW-1185">Reference proteome</keyword>
<evidence type="ECO:0000259" key="1">
    <source>
        <dbReference type="Pfam" id="PF01926"/>
    </source>
</evidence>
<dbReference type="Pfam" id="PF01926">
    <property type="entry name" value="MMR_HSR1"/>
    <property type="match status" value="1"/>
</dbReference>
<dbReference type="Proteomes" id="UP000053647">
    <property type="component" value="Unassembled WGS sequence"/>
</dbReference>
<dbReference type="PROSITE" id="PS00675">
    <property type="entry name" value="SIGMA54_INTERACT_1"/>
    <property type="match status" value="1"/>
</dbReference>
<dbReference type="Gene3D" id="3.40.50.300">
    <property type="entry name" value="P-loop containing nucleotide triphosphate hydrolases"/>
    <property type="match status" value="1"/>
</dbReference>
<dbReference type="OrthoDB" id="8954335at2759"/>
<proteinExistence type="predicted"/>
<evidence type="ECO:0000313" key="2">
    <source>
        <dbReference type="EMBL" id="KIJ07106.1"/>
    </source>
</evidence>
<feature type="domain" description="G" evidence="1">
    <location>
        <begin position="8"/>
        <end position="131"/>
    </location>
</feature>
<reference evidence="3" key="2">
    <citation type="submission" date="2015-01" db="EMBL/GenBank/DDBJ databases">
        <title>Evolutionary Origins and Diversification of the Mycorrhizal Mutualists.</title>
        <authorList>
            <consortium name="DOE Joint Genome Institute"/>
            <consortium name="Mycorrhizal Genomics Consortium"/>
            <person name="Kohler A."/>
            <person name="Kuo A."/>
            <person name="Nagy L.G."/>
            <person name="Floudas D."/>
            <person name="Copeland A."/>
            <person name="Barry K.W."/>
            <person name="Cichocki N."/>
            <person name="Veneault-Fourrey C."/>
            <person name="LaButti K."/>
            <person name="Lindquist E.A."/>
            <person name="Lipzen A."/>
            <person name="Lundell T."/>
            <person name="Morin E."/>
            <person name="Murat C."/>
            <person name="Riley R."/>
            <person name="Ohm R."/>
            <person name="Sun H."/>
            <person name="Tunlid A."/>
            <person name="Henrissat B."/>
            <person name="Grigoriev I.V."/>
            <person name="Hibbett D.S."/>
            <person name="Martin F."/>
        </authorList>
    </citation>
    <scope>NUCLEOTIDE SEQUENCE [LARGE SCALE GENOMIC DNA]</scope>
    <source>
        <strain evidence="3">ATCC 200175</strain>
    </source>
</reference>
<reference evidence="2 3" key="1">
    <citation type="submission" date="2014-06" db="EMBL/GenBank/DDBJ databases">
        <authorList>
            <consortium name="DOE Joint Genome Institute"/>
            <person name="Kuo A."/>
            <person name="Kohler A."/>
            <person name="Nagy L.G."/>
            <person name="Floudas D."/>
            <person name="Copeland A."/>
            <person name="Barry K.W."/>
            <person name="Cichocki N."/>
            <person name="Veneault-Fourrey C."/>
            <person name="LaButti K."/>
            <person name="Lindquist E.A."/>
            <person name="Lipzen A."/>
            <person name="Lundell T."/>
            <person name="Morin E."/>
            <person name="Murat C."/>
            <person name="Sun H."/>
            <person name="Tunlid A."/>
            <person name="Henrissat B."/>
            <person name="Grigoriev I.V."/>
            <person name="Hibbett D.S."/>
            <person name="Martin F."/>
            <person name="Nordberg H.P."/>
            <person name="Cantor M.N."/>
            <person name="Hua S.X."/>
        </authorList>
    </citation>
    <scope>NUCLEOTIDE SEQUENCE [LARGE SCALE GENOMIC DNA]</scope>
    <source>
        <strain evidence="2 3">ATCC 200175</strain>
    </source>
</reference>
<sequence>MTSRSLNVILFGETGAGKSSVINLISGRTVANVSNIEGCTMSSTLYRVFIEGRGFNIWDTVGLKEPEYGVNGFLPPIEKSLELIQRLSAQGGVDLLLFCMQANRITATTRSNYKLLYEVLCWSKVPIAFVITHLEREYVMEEWWIRNMKSLEKYGIIENAGHACVTGIPGHWQYGPSQVAIKNLLIGH</sequence>
<feature type="non-terminal residue" evidence="2">
    <location>
        <position position="188"/>
    </location>
</feature>
<dbReference type="InterPro" id="IPR027417">
    <property type="entry name" value="P-loop_NTPase"/>
</dbReference>
<protein>
    <recommendedName>
        <fullName evidence="1">G domain-containing protein</fullName>
    </recommendedName>
</protein>
<accession>A0A0C9TII7</accession>